<dbReference type="RefSeq" id="WP_354701309.1">
    <property type="nucleotide sequence ID" value="NZ_CP114014.1"/>
</dbReference>
<proteinExistence type="inferred from homology"/>
<evidence type="ECO:0000256" key="2">
    <source>
        <dbReference type="ARBA" id="ARBA00010671"/>
    </source>
</evidence>
<gene>
    <name evidence="9" type="primary">speA</name>
    <name evidence="9" type="ORF">DSM112329_01621</name>
</gene>
<accession>A0AAU7AT55</accession>
<dbReference type="EC" id="4.1.1.19" evidence="9"/>
<evidence type="ECO:0000256" key="6">
    <source>
        <dbReference type="SAM" id="MobiDB-lite"/>
    </source>
</evidence>
<evidence type="ECO:0000256" key="3">
    <source>
        <dbReference type="ARBA" id="ARBA00022793"/>
    </source>
</evidence>
<dbReference type="SUPFAM" id="SSF55904">
    <property type="entry name" value="Ornithine decarboxylase C-terminal domain"/>
    <property type="match status" value="1"/>
</dbReference>
<dbReference type="InterPro" id="IPR036633">
    <property type="entry name" value="Prn/Lys/Arg_de-COase_C_sf"/>
</dbReference>
<dbReference type="AlphaFoldDB" id="A0AAU7AT55"/>
<dbReference type="InterPro" id="IPR052357">
    <property type="entry name" value="Orn_Lys_Arg_decarboxylase-I"/>
</dbReference>
<feature type="compositionally biased region" description="Gly residues" evidence="6">
    <location>
        <begin position="1"/>
        <end position="21"/>
    </location>
</feature>
<organism evidence="9">
    <name type="scientific">Paraconexibacter sp. AEG42_29</name>
    <dbReference type="NCBI Taxonomy" id="2997339"/>
    <lineage>
        <taxon>Bacteria</taxon>
        <taxon>Bacillati</taxon>
        <taxon>Actinomycetota</taxon>
        <taxon>Thermoleophilia</taxon>
        <taxon>Solirubrobacterales</taxon>
        <taxon>Paraconexibacteraceae</taxon>
        <taxon>Paraconexibacter</taxon>
    </lineage>
</organism>
<feature type="domain" description="Orn/Lys/Arg decarboxylase C-terminal" evidence="8">
    <location>
        <begin position="445"/>
        <end position="498"/>
    </location>
</feature>
<sequence>MPGAGGADGDGSAAGAGGAGAAGDHIHPRQPTAPYFDAVLAYGLRGSGRFHVPGHKGGSGADPALRHALGDRALALDVPQDIHGIDLGTSPTPYEQAEALAAEAHGAARTFFLTNGATQGNHALMLALAPLGTRVVCQRNSHASIVDGLVLSGGLPTFVHPEVDDALGMAHGVTPDGLRAALTATPDAAAAFVVSPTYYGMCADIAGLAEVAHAAGVPLVVDQSWGPHFGFHPDVPASALQLDADAVLTSTHKIAGSLTQSAMLHLSASGRVDAEAVARAMRLVRSTSPSSLLMASLDAARRQLAVHGEALLHETLAVVDRTRTKLAATAGLRVLGPELVGRPGIAAWDPLRIVLDVRETGRSGYDVAEALRGAYDGNVELATAATIVLVVGLAESAVALDRVAGDLDETVGRIARHGDARGPVVRPPAAPPSETVVPPREAFLGPAEQVPIADAIGRVSCESIAGYPPGIPALLPGERVTAPVVAYLQAILAGGARLHGASDPQLQTIHVLRT</sequence>
<protein>
    <submittedName>
        <fullName evidence="9">Arginine decarboxylase</fullName>
        <ecNumber evidence="9">4.1.1.19</ecNumber>
    </submittedName>
</protein>
<dbReference type="InterPro" id="IPR015424">
    <property type="entry name" value="PyrdxlP-dep_Trfase"/>
</dbReference>
<reference evidence="9" key="1">
    <citation type="submission" date="2022-12" db="EMBL/GenBank/DDBJ databases">
        <title>Paraconexibacter alkalitolerans sp. nov. and Baekduia alba sp. nov., isolated from soil and emended description of the genera Paraconexibacter (Chun et al., 2020) and Baekduia (An et al., 2020).</title>
        <authorList>
            <person name="Vieira S."/>
            <person name="Huber K.J."/>
            <person name="Geppert A."/>
            <person name="Wolf J."/>
            <person name="Neumann-Schaal M."/>
            <person name="Muesken M."/>
            <person name="Overmann J."/>
        </authorList>
    </citation>
    <scope>NUCLEOTIDE SEQUENCE</scope>
    <source>
        <strain evidence="9">AEG42_29</strain>
    </source>
</reference>
<feature type="domain" description="Orn/Lys/Arg decarboxylases family 1 pyridoxal-P attachment site" evidence="7">
    <location>
        <begin position="34"/>
        <end position="342"/>
    </location>
</feature>
<dbReference type="InterPro" id="IPR000310">
    <property type="entry name" value="Orn/Lys/Arg_deCO2ase_major_dom"/>
</dbReference>
<dbReference type="PANTHER" id="PTHR43277:SF4">
    <property type="entry name" value="ARGININE DECARBOXYLASE"/>
    <property type="match status" value="1"/>
</dbReference>
<dbReference type="Gene3D" id="3.40.640.10">
    <property type="entry name" value="Type I PLP-dependent aspartate aminotransferase-like (Major domain)"/>
    <property type="match status" value="1"/>
</dbReference>
<evidence type="ECO:0000259" key="7">
    <source>
        <dbReference type="Pfam" id="PF01276"/>
    </source>
</evidence>
<dbReference type="Pfam" id="PF01276">
    <property type="entry name" value="OKR_DC_1"/>
    <property type="match status" value="1"/>
</dbReference>
<evidence type="ECO:0000259" key="8">
    <source>
        <dbReference type="Pfam" id="PF03711"/>
    </source>
</evidence>
<keyword evidence="3" id="KW-0210">Decarboxylase</keyword>
<dbReference type="EMBL" id="CP114014">
    <property type="protein sequence ID" value="XAY04784.1"/>
    <property type="molecule type" value="Genomic_DNA"/>
</dbReference>
<evidence type="ECO:0000256" key="5">
    <source>
        <dbReference type="ARBA" id="ARBA00023239"/>
    </source>
</evidence>
<dbReference type="InterPro" id="IPR015421">
    <property type="entry name" value="PyrdxlP-dep_Trfase_major"/>
</dbReference>
<evidence type="ECO:0000256" key="1">
    <source>
        <dbReference type="ARBA" id="ARBA00001933"/>
    </source>
</evidence>
<name>A0AAU7AT55_9ACTN</name>
<feature type="region of interest" description="Disordered" evidence="6">
    <location>
        <begin position="1"/>
        <end position="29"/>
    </location>
</feature>
<evidence type="ECO:0000256" key="4">
    <source>
        <dbReference type="ARBA" id="ARBA00022898"/>
    </source>
</evidence>
<comment type="cofactor">
    <cofactor evidence="1">
        <name>pyridoxal 5'-phosphate</name>
        <dbReference type="ChEBI" id="CHEBI:597326"/>
    </cofactor>
</comment>
<dbReference type="PANTHER" id="PTHR43277">
    <property type="entry name" value="ARGININE DECARBOXYLASE"/>
    <property type="match status" value="1"/>
</dbReference>
<comment type="similarity">
    <text evidence="2">Belongs to the Orn/Lys/Arg decarboxylase class-I family.</text>
</comment>
<keyword evidence="5 9" id="KW-0456">Lyase</keyword>
<keyword evidence="4" id="KW-0663">Pyridoxal phosphate</keyword>
<dbReference type="SUPFAM" id="SSF53383">
    <property type="entry name" value="PLP-dependent transferases"/>
    <property type="match status" value="1"/>
</dbReference>
<dbReference type="GO" id="GO:0008792">
    <property type="term" value="F:arginine decarboxylase activity"/>
    <property type="evidence" value="ECO:0007669"/>
    <property type="project" value="UniProtKB-EC"/>
</dbReference>
<dbReference type="Pfam" id="PF03711">
    <property type="entry name" value="OKR_DC_1_C"/>
    <property type="match status" value="1"/>
</dbReference>
<dbReference type="Gene3D" id="3.90.100.10">
    <property type="entry name" value="Orn/Lys/Arg decarboxylase, C-terminal domain"/>
    <property type="match status" value="1"/>
</dbReference>
<dbReference type="InterPro" id="IPR008286">
    <property type="entry name" value="Prn/Lys/Arg_de-COase_C"/>
</dbReference>
<dbReference type="KEGG" id="parq:DSM112329_01621"/>
<evidence type="ECO:0000313" key="9">
    <source>
        <dbReference type="EMBL" id="XAY04784.1"/>
    </source>
</evidence>